<dbReference type="Proteomes" id="UP001239019">
    <property type="component" value="Unassembled WGS sequence"/>
</dbReference>
<organism evidence="1 2">
    <name type="scientific">Natronospira bacteriovora</name>
    <dbReference type="NCBI Taxonomy" id="3069753"/>
    <lineage>
        <taxon>Bacteria</taxon>
        <taxon>Pseudomonadati</taxon>
        <taxon>Pseudomonadota</taxon>
        <taxon>Gammaproteobacteria</taxon>
        <taxon>Natronospirales</taxon>
        <taxon>Natronospiraceae</taxon>
        <taxon>Natronospira</taxon>
    </lineage>
</organism>
<dbReference type="EMBL" id="JAVDDT010000006">
    <property type="protein sequence ID" value="MDQ2070135.1"/>
    <property type="molecule type" value="Genomic_DNA"/>
</dbReference>
<name>A0ABU0W9M4_9GAMM</name>
<evidence type="ECO:0000313" key="2">
    <source>
        <dbReference type="Proteomes" id="UP001239019"/>
    </source>
</evidence>
<dbReference type="RefSeq" id="WP_306728635.1">
    <property type="nucleotide sequence ID" value="NZ_JAVDDT010000006.1"/>
</dbReference>
<keyword evidence="2" id="KW-1185">Reference proteome</keyword>
<accession>A0ABU0W9M4</accession>
<dbReference type="InterPro" id="IPR011990">
    <property type="entry name" value="TPR-like_helical_dom_sf"/>
</dbReference>
<dbReference type="Gene3D" id="1.25.40.10">
    <property type="entry name" value="Tetratricopeptide repeat domain"/>
    <property type="match status" value="1"/>
</dbReference>
<proteinExistence type="predicted"/>
<evidence type="ECO:0000313" key="1">
    <source>
        <dbReference type="EMBL" id="MDQ2070135.1"/>
    </source>
</evidence>
<comment type="caution">
    <text evidence="1">The sequence shown here is derived from an EMBL/GenBank/DDBJ whole genome shotgun (WGS) entry which is preliminary data.</text>
</comment>
<reference evidence="1 2" key="1">
    <citation type="submission" date="2023-08" db="EMBL/GenBank/DDBJ databases">
        <title>Whole-genome sequencing of halo(alkali)philic microorganisms from hypersaline lakes.</title>
        <authorList>
            <person name="Sorokin D.Y."/>
            <person name="Abbas B."/>
            <person name="Merkel A.Y."/>
        </authorList>
    </citation>
    <scope>NUCLEOTIDE SEQUENCE [LARGE SCALE GENOMIC DNA]</scope>
    <source>
        <strain evidence="1 2">AB-CW4</strain>
    </source>
</reference>
<protein>
    <submittedName>
        <fullName evidence="1">Uncharacterized protein</fullName>
    </submittedName>
</protein>
<gene>
    <name evidence="1" type="ORF">RBH19_09625</name>
</gene>
<sequence length="544" mass="63124">MQSLLTKLFPSNGKKVPAPMNTEFWRARSTLGRKEIKALNELNNSFTGVTDEAEAFTRNRAAIEAIEFLTSVVSHTSNTKELKQAIDWKMKLLYRSRRWKEITDELDLTYKHHPHLLDSNSVFYIARAFWELGQFRKAERFFQRAEIPSDGHKQRIYERFRHAWWVSKSGVDSAELRDPERIEWHTLKKTALEWYERHDLVLDESEVEQLLKHSVKTIEAAYRFHKTRLRSHDFPTTDHVDASRLIFVSGFGWSGSGAVTAFLEDHDEVARVSDKELVWTQGRTKIPMTSLAQIWPDGIFSAPRFADFIQTGLLGLLDSNNTKGKSERVYPVSLLGECSARGIESAALVEMISSSLNTMSQQNHLGGILTCLSRLVTDLLTWHLHGRELGLLDNAIMTPKIHVLNLFPGAKSIVVKRNLPDQYAARRLESRRRETPKVFEKQIWNTVKRFNDRGRQIADRSRILPISFEHFLEDEKLRRYILEWIDTKDTSPPRPKRFNPSVSIKNVGIAREFSGKEWYKRFSAMDEELPYNEVFRFDSSITRS</sequence>